<dbReference type="InterPro" id="IPR036168">
    <property type="entry name" value="AP2_Mu_C_sf"/>
</dbReference>
<protein>
    <submittedName>
        <fullName evidence="5">Adaptor complexes medium subunit family</fullName>
    </submittedName>
</protein>
<dbReference type="Pfam" id="PF00928">
    <property type="entry name" value="Adap_comp_sub"/>
    <property type="match status" value="1"/>
</dbReference>
<dbReference type="OrthoDB" id="870at2759"/>
<accession>A0A1J1H9N6</accession>
<keyword evidence="3" id="KW-0472">Membrane</keyword>
<dbReference type="PANTHER" id="PTHR10529">
    <property type="entry name" value="AP COMPLEX SUBUNIT MU"/>
    <property type="match status" value="1"/>
</dbReference>
<evidence type="ECO:0000256" key="2">
    <source>
        <dbReference type="ARBA" id="ARBA00022448"/>
    </source>
</evidence>
<reference evidence="5 6" key="1">
    <citation type="submission" date="2015-04" db="EMBL/GenBank/DDBJ databases">
        <authorList>
            <consortium name="Pathogen Informatics"/>
        </authorList>
    </citation>
    <scope>NUCLEOTIDE SEQUENCE [LARGE SCALE GENOMIC DNA]</scope>
    <source>
        <strain evidence="5 6">SGS1</strain>
    </source>
</reference>
<dbReference type="KEGG" id="prel:PRELSG_1240300"/>
<feature type="domain" description="MHD" evidence="4">
    <location>
        <begin position="215"/>
        <end position="619"/>
    </location>
</feature>
<sequence>MDAFCIYSSNGKLLIEQTFNNKIKNNLEYDLKDIISSKKCNNDYYLILNNENENHLLKKNENNFVYLIKKDDLLFISLKKNENNPILIIEMIQEIIKNLKKYFNTDKLHENILINNYSIVNFLINEILVQGRPSLFIDEILKSLIKNEFSFLNETLKFSSIPNNIYNIITQKKNNSITNMNNENNINYSYSNGNSVNSSDSSHIYWRVSNNCVSSNEIYIDVIENVNCIVNKFNKIIHYCVEGNIVINATISGSPLIKLYIDNIELNKCHFHFTVNYSKLIKRKKLKKDENVIYFIPLSHEFVLLQYFYFPSLKENIEKKFHYDLSEQLTDVLNLKNIKSSHINNDMCDKTKTKNVLKEDICRKTVENEKKELNSDNEKGNEENTFEIRNYKECYENSNMEEIPNNIEYEKYDYINISDTTREKILFGNNNVNSNGDINLNNDNHILFEENEKYKLPLNVKGDVLFISAENMYKIKINVILNNINTKSNSNLLLNNYENILLKIPVHNFISSINFHCSVGKLNYNDKSNCLFWYIQSITDKNIPISVNISLYLKSNENSYHFSHFIYPSFNFVVYASLKINGISITKKKIEKIEIQKNKHLDIRKGCRYTTYFNNIEFRI</sequence>
<dbReference type="RefSeq" id="XP_028534519.1">
    <property type="nucleotide sequence ID" value="XM_028678206.1"/>
</dbReference>
<dbReference type="SUPFAM" id="SSF64356">
    <property type="entry name" value="SNARE-like"/>
    <property type="match status" value="1"/>
</dbReference>
<dbReference type="InterPro" id="IPR011012">
    <property type="entry name" value="Longin-like_dom_sf"/>
</dbReference>
<organism evidence="5 6">
    <name type="scientific">Plasmodium relictum</name>
    <dbReference type="NCBI Taxonomy" id="85471"/>
    <lineage>
        <taxon>Eukaryota</taxon>
        <taxon>Sar</taxon>
        <taxon>Alveolata</taxon>
        <taxon>Apicomplexa</taxon>
        <taxon>Aconoidasida</taxon>
        <taxon>Haemosporida</taxon>
        <taxon>Plasmodiidae</taxon>
        <taxon>Plasmodium</taxon>
        <taxon>Plasmodium (Haemamoeba)</taxon>
    </lineage>
</organism>
<keyword evidence="2" id="KW-0813">Transport</keyword>
<gene>
    <name evidence="5" type="ORF">PRELSG_1240300</name>
</gene>
<dbReference type="EMBL" id="LN835307">
    <property type="protein sequence ID" value="CRH01519.1"/>
    <property type="molecule type" value="Genomic_DNA"/>
</dbReference>
<evidence type="ECO:0000256" key="1">
    <source>
        <dbReference type="ARBA" id="ARBA00004308"/>
    </source>
</evidence>
<dbReference type="InterPro" id="IPR028565">
    <property type="entry name" value="MHD"/>
</dbReference>
<evidence type="ECO:0000259" key="4">
    <source>
        <dbReference type="PROSITE" id="PS51072"/>
    </source>
</evidence>
<dbReference type="VEuPathDB" id="PlasmoDB:PRELSG_1240300"/>
<proteinExistence type="predicted"/>
<name>A0A1J1H9N6_PLARL</name>
<dbReference type="Gene3D" id="2.60.40.1170">
    <property type="entry name" value="Mu homology domain, subdomain B"/>
    <property type="match status" value="2"/>
</dbReference>
<dbReference type="PROSITE" id="PS51072">
    <property type="entry name" value="MHD"/>
    <property type="match status" value="1"/>
</dbReference>
<dbReference type="GO" id="GO:0012505">
    <property type="term" value="C:endomembrane system"/>
    <property type="evidence" value="ECO:0007669"/>
    <property type="project" value="UniProtKB-SubCell"/>
</dbReference>
<comment type="subcellular location">
    <subcellularLocation>
        <location evidence="1">Endomembrane system</location>
    </subcellularLocation>
</comment>
<keyword evidence="6" id="KW-1185">Reference proteome</keyword>
<dbReference type="AlphaFoldDB" id="A0A1J1H9N6"/>
<dbReference type="Proteomes" id="UP000220158">
    <property type="component" value="Chromosome 12"/>
</dbReference>
<dbReference type="SUPFAM" id="SSF49447">
    <property type="entry name" value="Second domain of Mu2 adaptin subunit (ap50) of ap2 adaptor"/>
    <property type="match status" value="1"/>
</dbReference>
<evidence type="ECO:0000313" key="5">
    <source>
        <dbReference type="EMBL" id="CRH01519.1"/>
    </source>
</evidence>
<evidence type="ECO:0000256" key="3">
    <source>
        <dbReference type="ARBA" id="ARBA00023136"/>
    </source>
</evidence>
<evidence type="ECO:0000313" key="6">
    <source>
        <dbReference type="Proteomes" id="UP000220158"/>
    </source>
</evidence>
<dbReference type="OMA" id="SHVEFRI"/>
<dbReference type="Gene3D" id="3.30.450.60">
    <property type="match status" value="1"/>
</dbReference>
<dbReference type="GeneID" id="39737648"/>
<dbReference type="InterPro" id="IPR050431">
    <property type="entry name" value="Adaptor_comp_med_subunit"/>
</dbReference>